<name>A0A369WFI7_9GAMM</name>
<organism evidence="1 2">
    <name type="scientific">Motiliproteus coralliicola</name>
    <dbReference type="NCBI Taxonomy" id="2283196"/>
    <lineage>
        <taxon>Bacteria</taxon>
        <taxon>Pseudomonadati</taxon>
        <taxon>Pseudomonadota</taxon>
        <taxon>Gammaproteobacteria</taxon>
        <taxon>Oceanospirillales</taxon>
        <taxon>Oceanospirillaceae</taxon>
        <taxon>Motiliproteus</taxon>
    </lineage>
</organism>
<dbReference type="AlphaFoldDB" id="A0A369WFI7"/>
<dbReference type="Pfam" id="PF11944">
    <property type="entry name" value="DUF3461"/>
    <property type="match status" value="1"/>
</dbReference>
<evidence type="ECO:0000313" key="1">
    <source>
        <dbReference type="EMBL" id="RDE19424.1"/>
    </source>
</evidence>
<dbReference type="Proteomes" id="UP000253769">
    <property type="component" value="Unassembled WGS sequence"/>
</dbReference>
<accession>A0A369WFI7</accession>
<dbReference type="OrthoDB" id="5600768at2"/>
<keyword evidence="2" id="KW-1185">Reference proteome</keyword>
<reference evidence="1 2" key="1">
    <citation type="submission" date="2018-07" db="EMBL/GenBank/DDBJ databases">
        <title>Motiliproteus coralliicola sp. nov., a bacterium isolated from Coral.</title>
        <authorList>
            <person name="Wang G."/>
        </authorList>
    </citation>
    <scope>NUCLEOTIDE SEQUENCE [LARGE SCALE GENOMIC DNA]</scope>
    <source>
        <strain evidence="1 2">C34</strain>
    </source>
</reference>
<dbReference type="InterPro" id="IPR020911">
    <property type="entry name" value="UPF0325"/>
</dbReference>
<comment type="caution">
    <text evidence="1">The sequence shown here is derived from an EMBL/GenBank/DDBJ whole genome shotgun (WGS) entry which is preliminary data.</text>
</comment>
<dbReference type="EMBL" id="QQOH01000003">
    <property type="protein sequence ID" value="RDE19424.1"/>
    <property type="molecule type" value="Genomic_DNA"/>
</dbReference>
<evidence type="ECO:0000313" key="2">
    <source>
        <dbReference type="Proteomes" id="UP000253769"/>
    </source>
</evidence>
<sequence length="165" mass="19143">MLALSAIQDWSYGGSIRRSRLTDLSPSHPCNVSLNRPAARRRPKPILITRGLRMTRYPTLTAMGVEDHDQIDRYTLLPNGNKETVLKVYFSRPDESALPDSKKFVFRQAEGEERLQQALVELNQLSRPPQSQQQTRLQLENELLQFEQVMQAKLSELRQQLQNWK</sequence>
<proteinExistence type="predicted"/>
<protein>
    <submittedName>
        <fullName evidence="1">DUF3461 family protein</fullName>
    </submittedName>
</protein>
<gene>
    <name evidence="1" type="ORF">DV711_11040</name>
</gene>